<dbReference type="Proteomes" id="UP000515162">
    <property type="component" value="Chromosome 3R"/>
</dbReference>
<sequence>MEGGYVNEEDSDAIMGVESPAIISFTNPKLQMPLMASAIYAPTTTTTTTTSTAGTPTSAKNASASASASASLSSPAGPLAAGSASTSSAAAGGGPWQGLVAKLRNFKLDDTKNIRKRFHFDYISKDRFLGGQLKTKNGQKYVFNGPPSGVYVSKACLIIAAFITVLALLFTIAITYFVTRQGLNPKEVAPSCITADHPDVNATPIQTAGWVSMNSPPPLEAATPTAMASPTPTNTPTVTTTLAMPASSAKPETRMVDPKVGDIPAVEPAAGEVEDNTTKPINRPLKLYEGWRPLHYSLLIEPSVATSISNGSLTIEIERDVSKVTSWEPIVLDVHNVSISNVRVIRALADGASNASEEQDLDFDSDYGEDNATFVIQLGKALAVETQLRVLLSLDFVSQVTDTLQGVYKTSYTNPETKNEEWMISTQFSPVDARRAFPCFDRPDMKANFSISIVRPIQYKMALSNMPKSGSRRFRRGFIRDDFETTPKMPTYLVAFIVSNMVDSRLASQDSGITPRVEIWTRPQFVGMTHYAYKMVRKFLPYYEDFFGIKNKLPKIDLVSVPDFGFAAMENWGLITFRDSALLVPEDLQLASSSEHMQVVAGIIAHELAHQWFGNLVTPKWWDDLWLKEGFACYMSYKALEHAHPEFQSMDTLTMLEFKESMEHDADNTSHAISFDVRSTNDVRRIFDPISYSKGTILLRMLNSIVGDVAFRSATRDLLKKFAYGNVDRDDLWAMLTRHGHEQGTLPKDLSVKQIMDSWITQPGYPVVNVERRGADLVLRQERYLLPSKNTADQSTWFIPITFETDELRKGDNIPTHWMRSEDEEELIVGDVFAHSSNSDNVIYLNLNRQGYYRVNYDMTSWLALKKNFSTLPRITRAQLLDDALHLSQAEYLTYDIPLTFLMELFDAVDDELLWIAAKPGLNYLIYNLKREPAYETFRAFMKFIVRPAFDHYGLNEPDNESHLQLKHRALVAYFACKFNYDRCTQKAQMKFREWMRDPKNNPIKPNLKSVIYCTSLAEGSSPEWYFAYKQYKTTTSASEKEEILTSLGCTTKPWLLSKYLNMTINPTSGILKQDGALAFRAVASNAIGHEIAFDFLQGNIKEIAEYYGDGFSTLSEMIKSLTIYMNKDYHKHQLLDLAATCRKLGLHAVESAIELALEQVNNNIYWRSHSYHSLKNFLEGIVSEFQINIF</sequence>
<evidence type="ECO:0000313" key="19">
    <source>
        <dbReference type="RefSeq" id="XP_033163712.1"/>
    </source>
</evidence>
<dbReference type="AlphaFoldDB" id="A0A6P8K4U0"/>
<evidence type="ECO:0000256" key="8">
    <source>
        <dbReference type="ARBA" id="ARBA00022833"/>
    </source>
</evidence>
<proteinExistence type="inferred from homology"/>
<reference evidence="19" key="1">
    <citation type="submission" date="2025-08" db="UniProtKB">
        <authorList>
            <consortium name="RefSeq"/>
        </authorList>
    </citation>
    <scope>IDENTIFICATION</scope>
    <source>
        <strain evidence="19">Mau12</strain>
        <tissue evidence="19">Whole Body</tissue>
    </source>
</reference>
<keyword evidence="14" id="KW-0472">Membrane</keyword>
<evidence type="ECO:0000256" key="3">
    <source>
        <dbReference type="ARBA" id="ARBA00022438"/>
    </source>
</evidence>
<feature type="transmembrane region" description="Helical" evidence="14">
    <location>
        <begin position="155"/>
        <end position="178"/>
    </location>
</feature>
<evidence type="ECO:0000256" key="6">
    <source>
        <dbReference type="ARBA" id="ARBA00022723"/>
    </source>
</evidence>
<keyword evidence="10" id="KW-0449">Lipoprotein</keyword>
<keyword evidence="6 12" id="KW-0479">Metal-binding</keyword>
<evidence type="ECO:0000256" key="2">
    <source>
        <dbReference type="ARBA" id="ARBA00010136"/>
    </source>
</evidence>
<evidence type="ECO:0000259" key="16">
    <source>
        <dbReference type="Pfam" id="PF11838"/>
    </source>
</evidence>
<feature type="binding site" evidence="12">
    <location>
        <position position="629"/>
    </location>
    <ligand>
        <name>Zn(2+)</name>
        <dbReference type="ChEBI" id="CHEBI:29105"/>
        <note>catalytic</note>
    </ligand>
</feature>
<evidence type="ECO:0000256" key="14">
    <source>
        <dbReference type="SAM" id="Phobius"/>
    </source>
</evidence>
<feature type="site" description="Transition state stabilizer" evidence="13">
    <location>
        <position position="692"/>
    </location>
</feature>
<dbReference type="GO" id="GO:0098552">
    <property type="term" value="C:side of membrane"/>
    <property type="evidence" value="ECO:0007669"/>
    <property type="project" value="UniProtKB-KW"/>
</dbReference>
<dbReference type="GO" id="GO:0008270">
    <property type="term" value="F:zinc ion binding"/>
    <property type="evidence" value="ECO:0007669"/>
    <property type="project" value="InterPro"/>
</dbReference>
<dbReference type="PANTHER" id="PTHR11533">
    <property type="entry name" value="PROTEASE M1 ZINC METALLOPROTEASE"/>
    <property type="match status" value="1"/>
</dbReference>
<evidence type="ECO:0000256" key="11">
    <source>
        <dbReference type="PIRSR" id="PIRSR634016-1"/>
    </source>
</evidence>
<evidence type="ECO:0000256" key="13">
    <source>
        <dbReference type="PIRSR" id="PIRSR634016-4"/>
    </source>
</evidence>
<comment type="cofactor">
    <cofactor evidence="12">
        <name>Zn(2+)</name>
        <dbReference type="ChEBI" id="CHEBI:29105"/>
    </cofactor>
    <text evidence="12">Binds 1 zinc ion per subunit.</text>
</comment>
<evidence type="ECO:0000256" key="1">
    <source>
        <dbReference type="ARBA" id="ARBA00004609"/>
    </source>
</evidence>
<organism evidence="18 19">
    <name type="scientific">Drosophila mauritiana</name>
    <name type="common">Fruit fly</name>
    <dbReference type="NCBI Taxonomy" id="7226"/>
    <lineage>
        <taxon>Eukaryota</taxon>
        <taxon>Metazoa</taxon>
        <taxon>Ecdysozoa</taxon>
        <taxon>Arthropoda</taxon>
        <taxon>Hexapoda</taxon>
        <taxon>Insecta</taxon>
        <taxon>Pterygota</taxon>
        <taxon>Neoptera</taxon>
        <taxon>Endopterygota</taxon>
        <taxon>Diptera</taxon>
        <taxon>Brachycera</taxon>
        <taxon>Muscomorpha</taxon>
        <taxon>Ephydroidea</taxon>
        <taxon>Drosophilidae</taxon>
        <taxon>Drosophila</taxon>
        <taxon>Sophophora</taxon>
    </lineage>
</organism>
<dbReference type="InterPro" id="IPR014782">
    <property type="entry name" value="Peptidase_M1_dom"/>
</dbReference>
<feature type="domain" description="Peptidase M1 membrane alanine aminopeptidase" evidence="15">
    <location>
        <begin position="531"/>
        <end position="759"/>
    </location>
</feature>
<keyword evidence="14" id="KW-1133">Transmembrane helix</keyword>
<dbReference type="Gene3D" id="1.25.50.20">
    <property type="match status" value="1"/>
</dbReference>
<comment type="subcellular location">
    <subcellularLocation>
        <location evidence="1">Cell membrane</location>
        <topology evidence="1">Lipid-anchor</topology>
        <topology evidence="1">GPI-anchor</topology>
    </subcellularLocation>
</comment>
<dbReference type="InterPro" id="IPR045357">
    <property type="entry name" value="Aminopeptidase_N-like_N"/>
</dbReference>
<keyword evidence="4" id="KW-0336">GPI-anchor</keyword>
<dbReference type="GO" id="GO:0042277">
    <property type="term" value="F:peptide binding"/>
    <property type="evidence" value="ECO:0007669"/>
    <property type="project" value="TreeGrafter"/>
</dbReference>
<dbReference type="Pfam" id="PF17900">
    <property type="entry name" value="Peptidase_M1_N"/>
    <property type="match status" value="1"/>
</dbReference>
<feature type="active site" description="Proton acceptor" evidence="11">
    <location>
        <position position="607"/>
    </location>
</feature>
<dbReference type="FunFam" id="1.10.390.10:FF:000013">
    <property type="entry name" value="Aminopeptidase N"/>
    <property type="match status" value="1"/>
</dbReference>
<keyword evidence="18" id="KW-1185">Reference proteome</keyword>
<name>A0A6P8K4U0_DROMA</name>
<dbReference type="Pfam" id="PF11838">
    <property type="entry name" value="ERAP1_C"/>
    <property type="match status" value="1"/>
</dbReference>
<dbReference type="FunFam" id="1.25.50.20:FF:000008">
    <property type="entry name" value="aminopeptidase N isoform X1"/>
    <property type="match status" value="1"/>
</dbReference>
<accession>A0A6P8K4U0</accession>
<dbReference type="GO" id="GO:0005737">
    <property type="term" value="C:cytoplasm"/>
    <property type="evidence" value="ECO:0007669"/>
    <property type="project" value="TreeGrafter"/>
</dbReference>
<evidence type="ECO:0000256" key="10">
    <source>
        <dbReference type="ARBA" id="ARBA00023288"/>
    </source>
</evidence>
<keyword evidence="5" id="KW-0645">Protease</keyword>
<dbReference type="InterPro" id="IPR034016">
    <property type="entry name" value="M1_APN-typ"/>
</dbReference>
<keyword evidence="14" id="KW-0812">Transmembrane</keyword>
<evidence type="ECO:0000256" key="12">
    <source>
        <dbReference type="PIRSR" id="PIRSR634016-3"/>
    </source>
</evidence>
<dbReference type="RefSeq" id="XP_033163712.1">
    <property type="nucleotide sequence ID" value="XM_033307821.1"/>
</dbReference>
<dbReference type="CDD" id="cd09601">
    <property type="entry name" value="M1_APN-Q_like"/>
    <property type="match status" value="1"/>
</dbReference>
<evidence type="ECO:0000259" key="15">
    <source>
        <dbReference type="Pfam" id="PF01433"/>
    </source>
</evidence>
<gene>
    <name evidence="19" type="primary">LOC117143256</name>
</gene>
<dbReference type="PRINTS" id="PR00756">
    <property type="entry name" value="ALADIPTASE"/>
</dbReference>
<dbReference type="GO" id="GO:0043171">
    <property type="term" value="P:peptide catabolic process"/>
    <property type="evidence" value="ECO:0007669"/>
    <property type="project" value="TreeGrafter"/>
</dbReference>
<keyword evidence="8 12" id="KW-0862">Zinc</keyword>
<dbReference type="Gene3D" id="1.10.390.10">
    <property type="entry name" value="Neutral Protease Domain 2"/>
    <property type="match status" value="1"/>
</dbReference>
<feature type="domain" description="ERAP1-like C-terminal" evidence="16">
    <location>
        <begin position="843"/>
        <end position="1159"/>
    </location>
</feature>
<comment type="similarity">
    <text evidence="2">Belongs to the peptidase M1 family.</text>
</comment>
<dbReference type="GO" id="GO:0005886">
    <property type="term" value="C:plasma membrane"/>
    <property type="evidence" value="ECO:0007669"/>
    <property type="project" value="UniProtKB-SubCell"/>
</dbReference>
<dbReference type="InterPro" id="IPR027268">
    <property type="entry name" value="Peptidase_M4/M1_CTD_sf"/>
</dbReference>
<dbReference type="InterPro" id="IPR001930">
    <property type="entry name" value="Peptidase_M1"/>
</dbReference>
<dbReference type="InterPro" id="IPR050344">
    <property type="entry name" value="Peptidase_M1_aminopeptidases"/>
</dbReference>
<feature type="binding site" evidence="12">
    <location>
        <position position="606"/>
    </location>
    <ligand>
        <name>Zn(2+)</name>
        <dbReference type="ChEBI" id="CHEBI:29105"/>
        <note>catalytic</note>
    </ligand>
</feature>
<feature type="domain" description="Aminopeptidase N-like N-terminal" evidence="17">
    <location>
        <begin position="293"/>
        <end position="493"/>
    </location>
</feature>
<keyword evidence="3 19" id="KW-0031">Aminopeptidase</keyword>
<feature type="binding site" evidence="12">
    <location>
        <position position="610"/>
    </location>
    <ligand>
        <name>Zn(2+)</name>
        <dbReference type="ChEBI" id="CHEBI:29105"/>
        <note>catalytic</note>
    </ligand>
</feature>
<evidence type="ECO:0000256" key="5">
    <source>
        <dbReference type="ARBA" id="ARBA00022670"/>
    </source>
</evidence>
<evidence type="ECO:0000256" key="4">
    <source>
        <dbReference type="ARBA" id="ARBA00022622"/>
    </source>
</evidence>
<dbReference type="GeneID" id="117143256"/>
<dbReference type="GO" id="GO:0006508">
    <property type="term" value="P:proteolysis"/>
    <property type="evidence" value="ECO:0007669"/>
    <property type="project" value="UniProtKB-KW"/>
</dbReference>
<dbReference type="InterPro" id="IPR042097">
    <property type="entry name" value="Aminopeptidase_N-like_N_sf"/>
</dbReference>
<dbReference type="SUPFAM" id="SSF63737">
    <property type="entry name" value="Leukotriene A4 hydrolase N-terminal domain"/>
    <property type="match status" value="1"/>
</dbReference>
<keyword evidence="7" id="KW-0378">Hydrolase</keyword>
<dbReference type="Pfam" id="PF01433">
    <property type="entry name" value="Peptidase_M1"/>
    <property type="match status" value="1"/>
</dbReference>
<dbReference type="InterPro" id="IPR024571">
    <property type="entry name" value="ERAP1-like_C_dom"/>
</dbReference>
<dbReference type="Gene3D" id="2.60.40.1910">
    <property type="match status" value="1"/>
</dbReference>
<dbReference type="Gene3D" id="2.60.40.1730">
    <property type="entry name" value="tricorn interacting facor f3 domain"/>
    <property type="match status" value="1"/>
</dbReference>
<dbReference type="GO" id="GO:0005615">
    <property type="term" value="C:extracellular space"/>
    <property type="evidence" value="ECO:0007669"/>
    <property type="project" value="TreeGrafter"/>
</dbReference>
<dbReference type="PANTHER" id="PTHR11533:SF294">
    <property type="entry name" value="THYROTROPIN-RELEASING HORMONE-DEGRADING ECTOENZYME"/>
    <property type="match status" value="1"/>
</dbReference>
<evidence type="ECO:0000313" key="18">
    <source>
        <dbReference type="Proteomes" id="UP000515162"/>
    </source>
</evidence>
<evidence type="ECO:0000256" key="9">
    <source>
        <dbReference type="ARBA" id="ARBA00023049"/>
    </source>
</evidence>
<dbReference type="GO" id="GO:0070006">
    <property type="term" value="F:metalloaminopeptidase activity"/>
    <property type="evidence" value="ECO:0007669"/>
    <property type="project" value="TreeGrafter"/>
</dbReference>
<keyword evidence="9" id="KW-0482">Metalloprotease</keyword>
<dbReference type="SUPFAM" id="SSF55486">
    <property type="entry name" value="Metalloproteases ('zincins'), catalytic domain"/>
    <property type="match status" value="1"/>
</dbReference>
<keyword evidence="4" id="KW-0325">Glycoprotein</keyword>
<evidence type="ECO:0000259" key="17">
    <source>
        <dbReference type="Pfam" id="PF17900"/>
    </source>
</evidence>
<dbReference type="FunFam" id="2.60.40.1730:FF:000031">
    <property type="entry name" value="Uncharacterized protein, isoform B"/>
    <property type="match status" value="1"/>
</dbReference>
<evidence type="ECO:0000256" key="7">
    <source>
        <dbReference type="ARBA" id="ARBA00022801"/>
    </source>
</evidence>
<protein>
    <submittedName>
        <fullName evidence="19">Aminopeptidase N isoform X1</fullName>
    </submittedName>
</protein>